<evidence type="ECO:0000313" key="2">
    <source>
        <dbReference type="EMBL" id="MEE1864768.1"/>
    </source>
</evidence>
<proteinExistence type="predicted"/>
<reference evidence="2 3" key="1">
    <citation type="submission" date="2024-01" db="EMBL/GenBank/DDBJ databases">
        <title>Unpublished Manusciprt.</title>
        <authorList>
            <person name="Duman M."/>
            <person name="Valdes E.G."/>
            <person name="Ajmi N."/>
            <person name="Altun S."/>
            <person name="Saticioglu I.B."/>
        </authorList>
    </citation>
    <scope>NUCLEOTIDE SEQUENCE [LARGE SCALE GENOMIC DNA]</scope>
    <source>
        <strain evidence="2 3">120P</strain>
    </source>
</reference>
<comment type="caution">
    <text evidence="2">The sequence shown here is derived from an EMBL/GenBank/DDBJ whole genome shotgun (WGS) entry which is preliminary data.</text>
</comment>
<evidence type="ECO:0000256" key="1">
    <source>
        <dbReference type="SAM" id="SignalP"/>
    </source>
</evidence>
<protein>
    <submittedName>
        <fullName evidence="2">Uncharacterized protein</fullName>
    </submittedName>
</protein>
<dbReference type="AlphaFoldDB" id="A0AB35WLW1"/>
<organism evidence="2 3">
    <name type="scientific">Pseudomonas auratipiscis</name>
    <dbReference type="NCBI Taxonomy" id="3115853"/>
    <lineage>
        <taxon>Bacteria</taxon>
        <taxon>Pseudomonadati</taxon>
        <taxon>Pseudomonadota</taxon>
        <taxon>Gammaproteobacteria</taxon>
        <taxon>Pseudomonadales</taxon>
        <taxon>Pseudomonadaceae</taxon>
        <taxon>Pseudomonas</taxon>
    </lineage>
</organism>
<sequence length="97" mass="10100">MKTALLPLVLLAASGIANAGIPQLNATCPGNLDIHADQGGPVYINGKEGKLKKINDENFEIKGAGVTISLGINPDGTPWMSYTGKHRANGICTIKNS</sequence>
<dbReference type="Proteomes" id="UP001307839">
    <property type="component" value="Unassembled WGS sequence"/>
</dbReference>
<feature type="signal peptide" evidence="1">
    <location>
        <begin position="1"/>
        <end position="19"/>
    </location>
</feature>
<feature type="chain" id="PRO_5044284603" evidence="1">
    <location>
        <begin position="20"/>
        <end position="97"/>
    </location>
</feature>
<keyword evidence="1" id="KW-0732">Signal</keyword>
<evidence type="ECO:0000313" key="3">
    <source>
        <dbReference type="Proteomes" id="UP001307839"/>
    </source>
</evidence>
<gene>
    <name evidence="2" type="ORF">V0R53_00015</name>
</gene>
<dbReference type="EMBL" id="JAZDQP010000001">
    <property type="protein sequence ID" value="MEE1864768.1"/>
    <property type="molecule type" value="Genomic_DNA"/>
</dbReference>
<dbReference type="RefSeq" id="WP_136475999.1">
    <property type="nucleotide sequence ID" value="NZ_JAZDCU010000001.1"/>
</dbReference>
<name>A0AB35WLW1_9PSED</name>
<accession>A0AB35WLW1</accession>
<keyword evidence="3" id="KW-1185">Reference proteome</keyword>